<evidence type="ECO:0000313" key="2">
    <source>
        <dbReference type="EMBL" id="CDL86983.1"/>
    </source>
</evidence>
<dbReference type="Proteomes" id="UP000019197">
    <property type="component" value="Unassembled WGS sequence"/>
</dbReference>
<organism evidence="2 3">
    <name type="scientific">Xenorhabdus cabanillasii JM26</name>
    <dbReference type="NCBI Taxonomy" id="1427517"/>
    <lineage>
        <taxon>Bacteria</taxon>
        <taxon>Pseudomonadati</taxon>
        <taxon>Pseudomonadota</taxon>
        <taxon>Gammaproteobacteria</taxon>
        <taxon>Enterobacterales</taxon>
        <taxon>Morganellaceae</taxon>
        <taxon>Xenorhabdus</taxon>
    </lineage>
</organism>
<reference evidence="2 3" key="1">
    <citation type="submission" date="2013-11" db="EMBL/GenBank/DDBJ databases">
        <title>Draft genome sequence and annotation of the entomopathogenic bacterium, Xenorhabdus cabanillasi strain JM26.</title>
        <authorList>
            <person name="Gualtieri M."/>
            <person name="Ogier J.C."/>
            <person name="Pages S."/>
            <person name="Givaudan A."/>
            <person name="Gaudriault S."/>
        </authorList>
    </citation>
    <scope>NUCLEOTIDE SEQUENCE [LARGE SCALE GENOMIC DNA]</scope>
    <source>
        <strain evidence="2 3">JM26</strain>
    </source>
</reference>
<proteinExistence type="predicted"/>
<dbReference type="AlphaFoldDB" id="W1JAG7"/>
<sequence length="73" mass="8181">MLLHRGASPRYHQEKVIIEGLFRFSIQIIVNIVGILAVHPELSSGLLNDIERKKDNNACIFTCSVPVFTKTMG</sequence>
<keyword evidence="1" id="KW-1133">Transmembrane helix</keyword>
<gene>
    <name evidence="2" type="ORF">XCR1_810036</name>
</gene>
<protein>
    <submittedName>
        <fullName evidence="2">Uncharacterized protein</fullName>
    </submittedName>
</protein>
<name>W1JAG7_9GAMM</name>
<keyword evidence="1" id="KW-0472">Membrane</keyword>
<evidence type="ECO:0000313" key="3">
    <source>
        <dbReference type="Proteomes" id="UP000019197"/>
    </source>
</evidence>
<dbReference type="EMBL" id="CBXE010000477">
    <property type="protein sequence ID" value="CDL86983.1"/>
    <property type="molecule type" value="Genomic_DNA"/>
</dbReference>
<keyword evidence="1" id="KW-0812">Transmembrane</keyword>
<evidence type="ECO:0000256" key="1">
    <source>
        <dbReference type="SAM" id="Phobius"/>
    </source>
</evidence>
<accession>W1JAG7</accession>
<feature type="transmembrane region" description="Helical" evidence="1">
    <location>
        <begin position="21"/>
        <end position="39"/>
    </location>
</feature>
<comment type="caution">
    <text evidence="2">The sequence shown here is derived from an EMBL/GenBank/DDBJ whole genome shotgun (WGS) entry which is preliminary data.</text>
</comment>